<dbReference type="CDD" id="cd05233">
    <property type="entry name" value="SDR_c"/>
    <property type="match status" value="1"/>
</dbReference>
<gene>
    <name evidence="4" type="ORF">AACH00_13835</name>
</gene>
<dbReference type="PRINTS" id="PR00080">
    <property type="entry name" value="SDRFAMILY"/>
</dbReference>
<sequence>MSNPDTSTTQAQPLHGRHALITGAGRGIGAAIAHRLAADGAQLTLVGRQANTLQALAQTIAEQHPEAPRPQVLPCDVTDAAAVQHCFEQAAAGFGPVHILINNAGQAQSAPVQHTTDALWQQMLAVNLTGTFQCSRAAVPGMLATGWGRIVNVASTAGQRGYAYVSAYVAAKHGVIGLTRAMALELARKGITVNAVCPGYTDTDLLAHSIANVVAKTGRSPAEALAEFTRPNPQGRLVQPEEVADAVAWLCTPAAASITGQDVSVSGGEVM</sequence>
<dbReference type="Proteomes" id="UP001379945">
    <property type="component" value="Unassembled WGS sequence"/>
</dbReference>
<evidence type="ECO:0000256" key="1">
    <source>
        <dbReference type="ARBA" id="ARBA00006484"/>
    </source>
</evidence>
<dbReference type="RefSeq" id="WP_341399746.1">
    <property type="nucleotide sequence ID" value="NZ_JBBUTI010000009.1"/>
</dbReference>
<dbReference type="InterPro" id="IPR050259">
    <property type="entry name" value="SDR"/>
</dbReference>
<dbReference type="InterPro" id="IPR057326">
    <property type="entry name" value="KR_dom"/>
</dbReference>
<evidence type="ECO:0000313" key="4">
    <source>
        <dbReference type="EMBL" id="MEK8047438.1"/>
    </source>
</evidence>
<feature type="domain" description="Ketoreductase" evidence="3">
    <location>
        <begin position="17"/>
        <end position="199"/>
    </location>
</feature>
<dbReference type="PANTHER" id="PTHR42879:SF2">
    <property type="entry name" value="3-OXOACYL-[ACYL-CARRIER-PROTEIN] REDUCTASE FABG"/>
    <property type="match status" value="1"/>
</dbReference>
<dbReference type="SMART" id="SM00822">
    <property type="entry name" value="PKS_KR"/>
    <property type="match status" value="1"/>
</dbReference>
<dbReference type="PROSITE" id="PS00061">
    <property type="entry name" value="ADH_SHORT"/>
    <property type="match status" value="1"/>
</dbReference>
<comment type="caution">
    <text evidence="4">The sequence shown here is derived from an EMBL/GenBank/DDBJ whole genome shotgun (WGS) entry which is preliminary data.</text>
</comment>
<dbReference type="InterPro" id="IPR002347">
    <property type="entry name" value="SDR_fam"/>
</dbReference>
<protein>
    <submittedName>
        <fullName evidence="4">SDR family NAD(P)-dependent oxidoreductase</fullName>
    </submittedName>
</protein>
<evidence type="ECO:0000259" key="3">
    <source>
        <dbReference type="SMART" id="SM00822"/>
    </source>
</evidence>
<accession>A0ABU9C6I0</accession>
<dbReference type="EMBL" id="JBBUTI010000009">
    <property type="protein sequence ID" value="MEK8047438.1"/>
    <property type="molecule type" value="Genomic_DNA"/>
</dbReference>
<dbReference type="PRINTS" id="PR00081">
    <property type="entry name" value="GDHRDH"/>
</dbReference>
<keyword evidence="5" id="KW-1185">Reference proteome</keyword>
<organism evidence="4 5">
    <name type="scientific">Ideonella margarita</name>
    <dbReference type="NCBI Taxonomy" id="2984191"/>
    <lineage>
        <taxon>Bacteria</taxon>
        <taxon>Pseudomonadati</taxon>
        <taxon>Pseudomonadota</taxon>
        <taxon>Betaproteobacteria</taxon>
        <taxon>Burkholderiales</taxon>
        <taxon>Sphaerotilaceae</taxon>
        <taxon>Ideonella</taxon>
    </lineage>
</organism>
<dbReference type="InterPro" id="IPR020904">
    <property type="entry name" value="Sc_DH/Rdtase_CS"/>
</dbReference>
<evidence type="ECO:0000256" key="2">
    <source>
        <dbReference type="RuleBase" id="RU000363"/>
    </source>
</evidence>
<dbReference type="Gene3D" id="3.40.50.720">
    <property type="entry name" value="NAD(P)-binding Rossmann-like Domain"/>
    <property type="match status" value="1"/>
</dbReference>
<proteinExistence type="inferred from homology"/>
<reference evidence="4 5" key="1">
    <citation type="submission" date="2024-04" db="EMBL/GenBank/DDBJ databases">
        <title>Novel species of the genus Ideonella isolated from streams.</title>
        <authorList>
            <person name="Lu H."/>
        </authorList>
    </citation>
    <scope>NUCLEOTIDE SEQUENCE [LARGE SCALE GENOMIC DNA]</scope>
    <source>
        <strain evidence="4 5">LYT19W</strain>
    </source>
</reference>
<comment type="similarity">
    <text evidence="1 2">Belongs to the short-chain dehydrogenases/reductases (SDR) family.</text>
</comment>
<dbReference type="Pfam" id="PF00106">
    <property type="entry name" value="adh_short"/>
    <property type="match status" value="1"/>
</dbReference>
<name>A0ABU9C6I0_9BURK</name>
<evidence type="ECO:0000313" key="5">
    <source>
        <dbReference type="Proteomes" id="UP001379945"/>
    </source>
</evidence>
<dbReference type="PANTHER" id="PTHR42879">
    <property type="entry name" value="3-OXOACYL-(ACYL-CARRIER-PROTEIN) REDUCTASE"/>
    <property type="match status" value="1"/>
</dbReference>
<dbReference type="SUPFAM" id="SSF51735">
    <property type="entry name" value="NAD(P)-binding Rossmann-fold domains"/>
    <property type="match status" value="1"/>
</dbReference>
<dbReference type="InterPro" id="IPR036291">
    <property type="entry name" value="NAD(P)-bd_dom_sf"/>
</dbReference>